<keyword evidence="3" id="KW-1185">Reference proteome</keyword>
<dbReference type="AlphaFoldDB" id="A0A9X3EIL6"/>
<keyword evidence="1" id="KW-1133">Transmembrane helix</keyword>
<proteinExistence type="predicted"/>
<sequence>MPYAYTMLDYLGDHPAGRTTVSTSGLQCFALAWFVLLGVAGYVLFATKTHKG</sequence>
<dbReference type="RefSeq" id="WP_267765928.1">
    <property type="nucleotide sequence ID" value="NZ_JAPNKE010000002.1"/>
</dbReference>
<evidence type="ECO:0000256" key="1">
    <source>
        <dbReference type="SAM" id="Phobius"/>
    </source>
</evidence>
<keyword evidence="1" id="KW-0812">Transmembrane</keyword>
<evidence type="ECO:0000313" key="2">
    <source>
        <dbReference type="EMBL" id="MCY1004385.1"/>
    </source>
</evidence>
<dbReference type="Proteomes" id="UP001150924">
    <property type="component" value="Unassembled WGS sequence"/>
</dbReference>
<gene>
    <name evidence="2" type="ORF">OV079_02140</name>
</gene>
<dbReference type="EMBL" id="JAPNKE010000002">
    <property type="protein sequence ID" value="MCY1004385.1"/>
    <property type="molecule type" value="Genomic_DNA"/>
</dbReference>
<keyword evidence="1" id="KW-0472">Membrane</keyword>
<feature type="transmembrane region" description="Helical" evidence="1">
    <location>
        <begin position="24"/>
        <end position="45"/>
    </location>
</feature>
<evidence type="ECO:0000313" key="3">
    <source>
        <dbReference type="Proteomes" id="UP001150924"/>
    </source>
</evidence>
<accession>A0A9X3EIL6</accession>
<protein>
    <submittedName>
        <fullName evidence="2">Uncharacterized protein</fullName>
    </submittedName>
</protein>
<organism evidence="2 3">
    <name type="scientific">Nannocystis pusilla</name>
    <dbReference type="NCBI Taxonomy" id="889268"/>
    <lineage>
        <taxon>Bacteria</taxon>
        <taxon>Pseudomonadati</taxon>
        <taxon>Myxococcota</taxon>
        <taxon>Polyangia</taxon>
        <taxon>Nannocystales</taxon>
        <taxon>Nannocystaceae</taxon>
        <taxon>Nannocystis</taxon>
    </lineage>
</organism>
<comment type="caution">
    <text evidence="2">The sequence shown here is derived from an EMBL/GenBank/DDBJ whole genome shotgun (WGS) entry which is preliminary data.</text>
</comment>
<name>A0A9X3EIL6_9BACT</name>
<reference evidence="2" key="1">
    <citation type="submission" date="2022-11" db="EMBL/GenBank/DDBJ databases">
        <title>Minimal conservation of predation-associated metabolite biosynthetic gene clusters underscores biosynthetic potential of Myxococcota including descriptions for ten novel species: Archangium lansinium sp. nov., Myxococcus landrumus sp. nov., Nannocystis bai.</title>
        <authorList>
            <person name="Ahearne A."/>
            <person name="Stevens C."/>
            <person name="Phillips K."/>
        </authorList>
    </citation>
    <scope>NUCLEOTIDE SEQUENCE</scope>
    <source>
        <strain evidence="2">Na p29</strain>
    </source>
</reference>